<feature type="region of interest" description="Disordered" evidence="1">
    <location>
        <begin position="305"/>
        <end position="326"/>
    </location>
</feature>
<protein>
    <submittedName>
        <fullName evidence="2">Uncharacterized protein</fullName>
    </submittedName>
</protein>
<gene>
    <name evidence="2" type="ORF">KI387_002010</name>
</gene>
<evidence type="ECO:0000313" key="3">
    <source>
        <dbReference type="Proteomes" id="UP000824469"/>
    </source>
</evidence>
<comment type="caution">
    <text evidence="2">The sequence shown here is derived from an EMBL/GenBank/DDBJ whole genome shotgun (WGS) entry which is preliminary data.</text>
</comment>
<feature type="region of interest" description="Disordered" evidence="1">
    <location>
        <begin position="112"/>
        <end position="134"/>
    </location>
</feature>
<dbReference type="AlphaFoldDB" id="A0AA38LQP6"/>
<organism evidence="2 3">
    <name type="scientific">Taxus chinensis</name>
    <name type="common">Chinese yew</name>
    <name type="synonym">Taxus wallichiana var. chinensis</name>
    <dbReference type="NCBI Taxonomy" id="29808"/>
    <lineage>
        <taxon>Eukaryota</taxon>
        <taxon>Viridiplantae</taxon>
        <taxon>Streptophyta</taxon>
        <taxon>Embryophyta</taxon>
        <taxon>Tracheophyta</taxon>
        <taxon>Spermatophyta</taxon>
        <taxon>Pinopsida</taxon>
        <taxon>Pinidae</taxon>
        <taxon>Conifers II</taxon>
        <taxon>Cupressales</taxon>
        <taxon>Taxaceae</taxon>
        <taxon>Taxus</taxon>
    </lineage>
</organism>
<dbReference type="OMA" id="WRERIMI"/>
<keyword evidence="3" id="KW-1185">Reference proteome</keyword>
<reference evidence="2 3" key="1">
    <citation type="journal article" date="2021" name="Nat. Plants">
        <title>The Taxus genome provides insights into paclitaxel biosynthesis.</title>
        <authorList>
            <person name="Xiong X."/>
            <person name="Gou J."/>
            <person name="Liao Q."/>
            <person name="Li Y."/>
            <person name="Zhou Q."/>
            <person name="Bi G."/>
            <person name="Li C."/>
            <person name="Du R."/>
            <person name="Wang X."/>
            <person name="Sun T."/>
            <person name="Guo L."/>
            <person name="Liang H."/>
            <person name="Lu P."/>
            <person name="Wu Y."/>
            <person name="Zhang Z."/>
            <person name="Ro D.K."/>
            <person name="Shang Y."/>
            <person name="Huang S."/>
            <person name="Yan J."/>
        </authorList>
    </citation>
    <scope>NUCLEOTIDE SEQUENCE [LARGE SCALE GENOMIC DNA]</scope>
    <source>
        <strain evidence="2">Ta-2019</strain>
    </source>
</reference>
<accession>A0AA38LQP6</accession>
<name>A0AA38LQP6_TAXCH</name>
<dbReference type="Proteomes" id="UP000824469">
    <property type="component" value="Unassembled WGS sequence"/>
</dbReference>
<proteinExistence type="predicted"/>
<dbReference type="EMBL" id="JAHRHJ020000001">
    <property type="protein sequence ID" value="KAH9329902.1"/>
    <property type="molecule type" value="Genomic_DNA"/>
</dbReference>
<evidence type="ECO:0000256" key="1">
    <source>
        <dbReference type="SAM" id="MobiDB-lite"/>
    </source>
</evidence>
<sequence length="383" mass="42150">MLAVHDEIGPCLGWRRRILLAESSQNPDLTNSIHHVRSLQTYCSQHGIKLEILNRVSGTSRSTAPASTPFTSPMFTGSFPTSPLLYSPDVGLQQLSHLDLVPPLSLDGGQSQVFSGKLSSSPPRSPPLGPRQISGPVQALQENLQSSPQVGIVHFALQNDSSGLILRSLRSVHIVPKISTISDLVARYPRFQLGGVLHRFIGRQTQVMADDQEIAAYMFQRMLPATHLTPEDVRWMGGVWRERIMICTGKYGLSAALVKAFLDSGAKAIIAPSMEPPELQQNVNVDCMGGSRDGRKPETGRFVIGEDDEEEGELSSPSSGWEDSDFEGCEDKMEKQYGEKDLSGFVCTLYDNLFREGVRADMALQNALDVHPKQHYTCHLPNI</sequence>
<evidence type="ECO:0000313" key="2">
    <source>
        <dbReference type="EMBL" id="KAH9329902.1"/>
    </source>
</evidence>